<name>A0A428MSE7_9BACI</name>
<dbReference type="OrthoDB" id="2361902at2"/>
<reference evidence="1 2" key="1">
    <citation type="submission" date="2018-10" db="EMBL/GenBank/DDBJ databases">
        <title>Draft genome sequence of Bacillus salarius IM0101, isolated from a hypersaline soil in Inner Mongolia, China.</title>
        <authorList>
            <person name="Yamprayoonswat W."/>
            <person name="Boonvisut S."/>
            <person name="Jumpathong W."/>
            <person name="Sittihan S."/>
            <person name="Ruangsuj P."/>
            <person name="Wanthongcharoen S."/>
            <person name="Thongpramul N."/>
            <person name="Pimmason S."/>
            <person name="Yu B."/>
            <person name="Yasawong M."/>
        </authorList>
    </citation>
    <scope>NUCLEOTIDE SEQUENCE [LARGE SCALE GENOMIC DNA]</scope>
    <source>
        <strain evidence="1 2">IM0101</strain>
    </source>
</reference>
<dbReference type="GO" id="GO:0008270">
    <property type="term" value="F:zinc ion binding"/>
    <property type="evidence" value="ECO:0007669"/>
    <property type="project" value="InterPro"/>
</dbReference>
<organism evidence="1 2">
    <name type="scientific">Salibacterium salarium</name>
    <dbReference type="NCBI Taxonomy" id="284579"/>
    <lineage>
        <taxon>Bacteria</taxon>
        <taxon>Bacillati</taxon>
        <taxon>Bacillota</taxon>
        <taxon>Bacilli</taxon>
        <taxon>Bacillales</taxon>
        <taxon>Bacillaceae</taxon>
    </lineage>
</organism>
<dbReference type="AlphaFoldDB" id="A0A428MSE7"/>
<evidence type="ECO:0000313" key="2">
    <source>
        <dbReference type="Proteomes" id="UP000275076"/>
    </source>
</evidence>
<dbReference type="Gene3D" id="3.90.580.10">
    <property type="entry name" value="Zinc finger, CHC2-type domain"/>
    <property type="match status" value="1"/>
</dbReference>
<evidence type="ECO:0000313" key="1">
    <source>
        <dbReference type="EMBL" id="RSL29077.1"/>
    </source>
</evidence>
<dbReference type="EMBL" id="RBVX01000097">
    <property type="protein sequence ID" value="RSL29077.1"/>
    <property type="molecule type" value="Genomic_DNA"/>
</dbReference>
<dbReference type="Gene3D" id="3.40.1360.10">
    <property type="match status" value="1"/>
</dbReference>
<comment type="caution">
    <text evidence="1">The sequence shown here is derived from an EMBL/GenBank/DDBJ whole genome shotgun (WGS) entry which is preliminary data.</text>
</comment>
<dbReference type="SUPFAM" id="SSF57783">
    <property type="entry name" value="Zinc beta-ribbon"/>
    <property type="match status" value="1"/>
</dbReference>
<gene>
    <name evidence="1" type="ORF">D7Z54_33140</name>
</gene>
<proteinExistence type="predicted"/>
<dbReference type="InterPro" id="IPR034154">
    <property type="entry name" value="TOPRIM_DnaG/twinkle"/>
</dbReference>
<sequence length="320" mass="35069">MSKMSDNLLDYVDVAEELSEFTWRSPRWQSEKLIAASPFRDDTHPSFYVYLADTASAKAGSWGDSGTGERGGLVRLLAELRGESSDEVAVYLREKYGVYADQPAETFALPSIGNALAKAAEIQRVRTLQPPQGSTPAYVIDRGISPEICEQAGVVQARGAVAIPWFDRKGRCRAIKYRSISGKSFWYAKGGESIRDLVYGIESVRAGEVALVESEIDALYLRTAGVQAMATGGAELMNAKKAELIAASGVTCVIVMADHDAAGQRMKREAVELLRRYPSIAVKVAGYPARYKDANEVGDITKIRTYIAKSKYVRKIPKLR</sequence>
<dbReference type="CDD" id="cd01029">
    <property type="entry name" value="TOPRIM_primases"/>
    <property type="match status" value="1"/>
</dbReference>
<keyword evidence="2" id="KW-1185">Reference proteome</keyword>
<accession>A0A428MSE7</accession>
<dbReference type="SUPFAM" id="SSF56731">
    <property type="entry name" value="DNA primase core"/>
    <property type="match status" value="1"/>
</dbReference>
<dbReference type="Proteomes" id="UP000275076">
    <property type="component" value="Unassembled WGS sequence"/>
</dbReference>
<dbReference type="GO" id="GO:0003677">
    <property type="term" value="F:DNA binding"/>
    <property type="evidence" value="ECO:0007669"/>
    <property type="project" value="InterPro"/>
</dbReference>
<dbReference type="InterPro" id="IPR036977">
    <property type="entry name" value="DNA_primase_Znf_CHC2"/>
</dbReference>
<dbReference type="GO" id="GO:0006260">
    <property type="term" value="P:DNA replication"/>
    <property type="evidence" value="ECO:0007669"/>
    <property type="project" value="InterPro"/>
</dbReference>
<dbReference type="Pfam" id="PF13155">
    <property type="entry name" value="Toprim_2"/>
    <property type="match status" value="1"/>
</dbReference>
<protein>
    <submittedName>
        <fullName evidence="1">DNA primase</fullName>
    </submittedName>
</protein>